<keyword evidence="4" id="KW-1185">Reference proteome</keyword>
<proteinExistence type="predicted"/>
<sequence length="361" mass="39288">MSTRPGIRSPLPIGQTAAGGLVIGGVLAAPLLGPVGAVTAVPGIIWAGASARRRHEHHRIEHKSKWRQRAVRALGFEVSRNELEQKLAGTHPDGSGLRAEFQEGEYLPQDQRFVGSRDMEFDARDNEYLGLHALALQVQDLVLGNGTGYNPESPCIQLLEAVGIDAVRLLAICKAASAKPADVQLDYIQSKIASSLGMKLRVEAGGVQALPHVSVFLRHFENARKAAFKRVDRIDEEWGQETLNALAERYPDPETALLAFDSTIGKFLEKTEGLPQADLFAKTAFMLDLKEIAALPKKEAAARAKAKRKFDHLLESQDQKVEALEKARALREAADLVEQLERSGRPGPQPAATTPQLSARG</sequence>
<evidence type="ECO:0000256" key="1">
    <source>
        <dbReference type="SAM" id="MobiDB-lite"/>
    </source>
</evidence>
<keyword evidence="2" id="KW-0472">Membrane</keyword>
<dbReference type="RefSeq" id="WP_309897772.1">
    <property type="nucleotide sequence ID" value="NZ_JAVDRF010000001.1"/>
</dbReference>
<feature type="compositionally biased region" description="Polar residues" evidence="1">
    <location>
        <begin position="351"/>
        <end position="361"/>
    </location>
</feature>
<keyword evidence="2" id="KW-0812">Transmembrane</keyword>
<gene>
    <name evidence="3" type="ORF">J2739_000135</name>
</gene>
<keyword evidence="2" id="KW-1133">Transmembrane helix</keyword>
<reference evidence="3 4" key="1">
    <citation type="submission" date="2023-07" db="EMBL/GenBank/DDBJ databases">
        <title>Sorghum-associated microbial communities from plants grown in Nebraska, USA.</title>
        <authorList>
            <person name="Schachtman D."/>
        </authorList>
    </citation>
    <scope>NUCLEOTIDE SEQUENCE [LARGE SCALE GENOMIC DNA]</scope>
    <source>
        <strain evidence="3 4">DS1781</strain>
    </source>
</reference>
<feature type="region of interest" description="Disordered" evidence="1">
    <location>
        <begin position="336"/>
        <end position="361"/>
    </location>
</feature>
<evidence type="ECO:0000256" key="2">
    <source>
        <dbReference type="SAM" id="Phobius"/>
    </source>
</evidence>
<dbReference type="Proteomes" id="UP001184230">
    <property type="component" value="Unassembled WGS sequence"/>
</dbReference>
<accession>A0ABU1N8J8</accession>
<evidence type="ECO:0000313" key="4">
    <source>
        <dbReference type="Proteomes" id="UP001184230"/>
    </source>
</evidence>
<name>A0ABU1N8J8_9BURK</name>
<comment type="caution">
    <text evidence="3">The sequence shown here is derived from an EMBL/GenBank/DDBJ whole genome shotgun (WGS) entry which is preliminary data.</text>
</comment>
<protein>
    <submittedName>
        <fullName evidence="3">Nucleotide-binding universal stress UspA family protein</fullName>
    </submittedName>
</protein>
<dbReference type="EMBL" id="JAVDRF010000001">
    <property type="protein sequence ID" value="MDR6534375.1"/>
    <property type="molecule type" value="Genomic_DNA"/>
</dbReference>
<feature type="transmembrane region" description="Helical" evidence="2">
    <location>
        <begin position="20"/>
        <end position="49"/>
    </location>
</feature>
<evidence type="ECO:0000313" key="3">
    <source>
        <dbReference type="EMBL" id="MDR6534375.1"/>
    </source>
</evidence>
<organism evidence="3 4">
    <name type="scientific">Variovorax soli</name>
    <dbReference type="NCBI Taxonomy" id="376815"/>
    <lineage>
        <taxon>Bacteria</taxon>
        <taxon>Pseudomonadati</taxon>
        <taxon>Pseudomonadota</taxon>
        <taxon>Betaproteobacteria</taxon>
        <taxon>Burkholderiales</taxon>
        <taxon>Comamonadaceae</taxon>
        <taxon>Variovorax</taxon>
    </lineage>
</organism>